<dbReference type="PANTHER" id="PTHR35401">
    <property type="entry name" value="COPG FAMILY HELIX-TURN-HELIX PROTEIN-RELATED-RELATED"/>
    <property type="match status" value="1"/>
</dbReference>
<dbReference type="GO" id="GO:0006355">
    <property type="term" value="P:regulation of DNA-templated transcription"/>
    <property type="evidence" value="ECO:0007669"/>
    <property type="project" value="InterPro"/>
</dbReference>
<dbReference type="GO" id="GO:0003677">
    <property type="term" value="F:DNA binding"/>
    <property type="evidence" value="ECO:0007669"/>
    <property type="project" value="UniProtKB-KW"/>
</dbReference>
<dbReference type="Pfam" id="PF08681">
    <property type="entry name" value="TacA1"/>
    <property type="match status" value="1"/>
</dbReference>
<dbReference type="EMBL" id="JACKSJ010000025">
    <property type="protein sequence ID" value="MCV7169082.1"/>
    <property type="molecule type" value="Genomic_DNA"/>
</dbReference>
<dbReference type="SUPFAM" id="SSF47598">
    <property type="entry name" value="Ribbon-helix-helix"/>
    <property type="match status" value="1"/>
</dbReference>
<sequence>MVDVYAYRAHNECVATKSERFAVRLTPEQDALIRHAAEVEGLDLTSFTVRATVAHARDVLADRRHFVIDDAAWTEFNALLDRPVQFKETLAKMFAKPSIFERDA</sequence>
<keyword evidence="8" id="KW-1185">Reference proteome</keyword>
<keyword evidence="4" id="KW-0238">DNA-binding</keyword>
<dbReference type="InterPro" id="IPR010985">
    <property type="entry name" value="Ribbon_hlx_hlx"/>
</dbReference>
<evidence type="ECO:0000256" key="2">
    <source>
        <dbReference type="ARBA" id="ARBA00022649"/>
    </source>
</evidence>
<evidence type="ECO:0000256" key="6">
    <source>
        <dbReference type="ARBA" id="ARBA00049988"/>
    </source>
</evidence>
<evidence type="ECO:0000256" key="4">
    <source>
        <dbReference type="ARBA" id="ARBA00023125"/>
    </source>
</evidence>
<dbReference type="Gene3D" id="1.20.5.780">
    <property type="entry name" value="Single helix bin"/>
    <property type="match status" value="1"/>
</dbReference>
<dbReference type="Proteomes" id="UP001140293">
    <property type="component" value="Unassembled WGS sequence"/>
</dbReference>
<evidence type="ECO:0000256" key="5">
    <source>
        <dbReference type="ARBA" id="ARBA00023163"/>
    </source>
</evidence>
<evidence type="ECO:0000256" key="3">
    <source>
        <dbReference type="ARBA" id="ARBA00023015"/>
    </source>
</evidence>
<keyword evidence="1" id="KW-0678">Repressor</keyword>
<accession>A0A9X3BVC0</accession>
<reference evidence="7" key="1">
    <citation type="submission" date="2020-07" db="EMBL/GenBank/DDBJ databases">
        <authorList>
            <person name="Pettersson B.M.F."/>
            <person name="Behra P.R.K."/>
            <person name="Ramesh M."/>
            <person name="Das S."/>
            <person name="Dasgupta S."/>
            <person name="Kirsebom L.A."/>
        </authorList>
    </citation>
    <scope>NUCLEOTIDE SEQUENCE</scope>
    <source>
        <strain evidence="7">DSM 44615</strain>
    </source>
</reference>
<comment type="caution">
    <text evidence="7">The sequence shown here is derived from an EMBL/GenBank/DDBJ whole genome shotgun (WGS) entry which is preliminary data.</text>
</comment>
<keyword evidence="3" id="KW-0805">Transcription regulation</keyword>
<proteinExistence type="inferred from homology"/>
<dbReference type="PANTHER" id="PTHR35401:SF1">
    <property type="entry name" value="CYTOPLASMIC PROTEIN"/>
    <property type="match status" value="1"/>
</dbReference>
<reference evidence="7" key="2">
    <citation type="journal article" date="2022" name="BMC Genomics">
        <title>Comparative genome analysis of mycobacteria focusing on tRNA and non-coding RNA.</title>
        <authorList>
            <person name="Behra P.R.K."/>
            <person name="Pettersson B.M.F."/>
            <person name="Ramesh M."/>
            <person name="Das S."/>
            <person name="Dasgupta S."/>
            <person name="Kirsebom L.A."/>
        </authorList>
    </citation>
    <scope>NUCLEOTIDE SEQUENCE</scope>
    <source>
        <strain evidence="7">DSM 44615</strain>
    </source>
</reference>
<name>A0A9X3BVC0_9MYCO</name>
<keyword evidence="2" id="KW-1277">Toxin-antitoxin system</keyword>
<evidence type="ECO:0000313" key="7">
    <source>
        <dbReference type="EMBL" id="MCV7169082.1"/>
    </source>
</evidence>
<keyword evidence="5" id="KW-0804">Transcription</keyword>
<gene>
    <name evidence="7" type="ORF">H7I41_03980</name>
</gene>
<evidence type="ECO:0000256" key="1">
    <source>
        <dbReference type="ARBA" id="ARBA00022491"/>
    </source>
</evidence>
<comment type="similarity">
    <text evidence="6">Belongs to the TacA antitoxin family.</text>
</comment>
<evidence type="ECO:0000313" key="8">
    <source>
        <dbReference type="Proteomes" id="UP001140293"/>
    </source>
</evidence>
<dbReference type="InterPro" id="IPR014795">
    <property type="entry name" value="TacA_1-like"/>
</dbReference>
<organism evidence="7 8">
    <name type="scientific">[Mycobacterium] manitobense</name>
    <dbReference type="NCBI Taxonomy" id="190147"/>
    <lineage>
        <taxon>Bacteria</taxon>
        <taxon>Bacillati</taxon>
        <taxon>Actinomycetota</taxon>
        <taxon>Actinomycetes</taxon>
        <taxon>Mycobacteriales</taxon>
        <taxon>Mycobacteriaceae</taxon>
        <taxon>Mycolicibacterium</taxon>
    </lineage>
</organism>
<protein>
    <submittedName>
        <fullName evidence="7">DUF1778 domain-containing protein</fullName>
    </submittedName>
</protein>
<dbReference type="AlphaFoldDB" id="A0A9X3BVC0"/>